<organism evidence="1 2">
    <name type="scientific">Smittium culicis</name>
    <dbReference type="NCBI Taxonomy" id="133412"/>
    <lineage>
        <taxon>Eukaryota</taxon>
        <taxon>Fungi</taxon>
        <taxon>Fungi incertae sedis</taxon>
        <taxon>Zoopagomycota</taxon>
        <taxon>Kickxellomycotina</taxon>
        <taxon>Harpellomycetes</taxon>
        <taxon>Harpellales</taxon>
        <taxon>Legeriomycetaceae</taxon>
        <taxon>Smittium</taxon>
    </lineage>
</organism>
<keyword evidence="2" id="KW-1185">Reference proteome</keyword>
<dbReference type="Proteomes" id="UP000187429">
    <property type="component" value="Unassembled WGS sequence"/>
</dbReference>
<dbReference type="OrthoDB" id="10430349at2759"/>
<reference evidence="2" key="1">
    <citation type="submission" date="2017-01" db="EMBL/GenBank/DDBJ databases">
        <authorList>
            <person name="Wang Y."/>
            <person name="White M."/>
            <person name="Kvist S."/>
            <person name="Moncalvo J.-M."/>
        </authorList>
    </citation>
    <scope>NUCLEOTIDE SEQUENCE [LARGE SCALE GENOMIC DNA]</scope>
    <source>
        <strain evidence="2">ID-206-W2</strain>
    </source>
</reference>
<evidence type="ECO:0000313" key="1">
    <source>
        <dbReference type="EMBL" id="OMJ07592.1"/>
    </source>
</evidence>
<name>A0A1R1WYX7_9FUNG</name>
<dbReference type="AlphaFoldDB" id="A0A1R1WYX7"/>
<accession>A0A1R1WYX7</accession>
<dbReference type="EMBL" id="LSSM01007621">
    <property type="protein sequence ID" value="OMJ07592.1"/>
    <property type="molecule type" value="Genomic_DNA"/>
</dbReference>
<comment type="caution">
    <text evidence="1">The sequence shown here is derived from an EMBL/GenBank/DDBJ whole genome shotgun (WGS) entry which is preliminary data.</text>
</comment>
<gene>
    <name evidence="1" type="ORF">AYI69_g11412</name>
</gene>
<proteinExistence type="predicted"/>
<evidence type="ECO:0000313" key="2">
    <source>
        <dbReference type="Proteomes" id="UP000187429"/>
    </source>
</evidence>
<protein>
    <submittedName>
        <fullName evidence="1">Uncharacterized protein</fullName>
    </submittedName>
</protein>
<sequence>MNAPMRIFLSSKVPSACSGKSQFQSNPVARKPEVNTDKPLDYFAVIISDLPSLQCVGSRFVSSSLQEPLLLAESSADPHIQPNLERLLDQIADPCFKCDPIIMASIPCNSNTR</sequence>